<feature type="region of interest" description="Disordered" evidence="1">
    <location>
        <begin position="407"/>
        <end position="435"/>
    </location>
</feature>
<dbReference type="InterPro" id="IPR032675">
    <property type="entry name" value="LRR_dom_sf"/>
</dbReference>
<dbReference type="Gene3D" id="3.80.10.10">
    <property type="entry name" value="Ribonuclease Inhibitor"/>
    <property type="match status" value="1"/>
</dbReference>
<evidence type="ECO:0000256" key="1">
    <source>
        <dbReference type="SAM" id="MobiDB-lite"/>
    </source>
</evidence>
<dbReference type="Proteomes" id="UP000522262">
    <property type="component" value="Unassembled WGS sequence"/>
</dbReference>
<organism evidence="2 3">
    <name type="scientific">Fusarium mexicanum</name>
    <dbReference type="NCBI Taxonomy" id="751941"/>
    <lineage>
        <taxon>Eukaryota</taxon>
        <taxon>Fungi</taxon>
        <taxon>Dikarya</taxon>
        <taxon>Ascomycota</taxon>
        <taxon>Pezizomycotina</taxon>
        <taxon>Sordariomycetes</taxon>
        <taxon>Hypocreomycetidae</taxon>
        <taxon>Hypocreales</taxon>
        <taxon>Nectriaceae</taxon>
        <taxon>Fusarium</taxon>
        <taxon>Fusarium fujikuroi species complex</taxon>
    </lineage>
</organism>
<sequence>MSGIASFVSAVTFVNPPSWKLPLETFEQILIEIVPRGEPPVKESQLASAYASYMRGARDSKFLLQDPESELRSLWTKTLKLLGRNLRVVSLFGLRCDELRQVDSTTSPRETDEGAFYQLGPHHHTDRSVEYGCRYAAAIAGDLLFSTVISCLSASGIAVPQMSINHAMTGTVDCTKIPGWHLLNFTRLEKIEFGPDIPHDGDNWASKTVLQTLPCPKVEEIESSASNIVQGLVAKSQSPLKTLILDGTGVLDWPTQPPLSSWPSLETLDHSFDSINPIGLSSWLKNMPNLRCLRLGGVRLSRGLLFVEWRHIFDAVRDHPSVVGPRPKGLSVEFESIKSADWTRMTYRGVICQDSSIATERHTHCTDPEGLMDENYSLEKHFYSEMRFKDNHGLRYLMNDWDVGMVETDSNEDEEGSESEDWDEDSEEVEEQNEA</sequence>
<dbReference type="EMBL" id="JAAOAM010000320">
    <property type="protein sequence ID" value="KAF5533817.1"/>
    <property type="molecule type" value="Genomic_DNA"/>
</dbReference>
<proteinExistence type="predicted"/>
<feature type="compositionally biased region" description="Acidic residues" evidence="1">
    <location>
        <begin position="409"/>
        <end position="435"/>
    </location>
</feature>
<comment type="caution">
    <text evidence="2">The sequence shown here is derived from an EMBL/GenBank/DDBJ whole genome shotgun (WGS) entry which is preliminary data.</text>
</comment>
<gene>
    <name evidence="2" type="ORF">FMEXI_11611</name>
</gene>
<name>A0A8H5ID56_9HYPO</name>
<reference evidence="2 3" key="1">
    <citation type="submission" date="2020-05" db="EMBL/GenBank/DDBJ databases">
        <title>Identification and distribution of gene clusters putatively required for synthesis of sphingolipid metabolism inhibitors in phylogenetically diverse species of the filamentous fungus Fusarium.</title>
        <authorList>
            <person name="Kim H.-S."/>
            <person name="Busman M."/>
            <person name="Brown D.W."/>
            <person name="Divon H."/>
            <person name="Uhlig S."/>
            <person name="Proctor R.H."/>
        </authorList>
    </citation>
    <scope>NUCLEOTIDE SEQUENCE [LARGE SCALE GENOMIC DNA]</scope>
    <source>
        <strain evidence="2 3">NRRL 53147</strain>
    </source>
</reference>
<evidence type="ECO:0000313" key="2">
    <source>
        <dbReference type="EMBL" id="KAF5533817.1"/>
    </source>
</evidence>
<dbReference type="SUPFAM" id="SSF52047">
    <property type="entry name" value="RNI-like"/>
    <property type="match status" value="1"/>
</dbReference>
<keyword evidence="3" id="KW-1185">Reference proteome</keyword>
<accession>A0A8H5ID56</accession>
<protein>
    <submittedName>
        <fullName evidence="2">Uncharacterized protein</fullName>
    </submittedName>
</protein>
<evidence type="ECO:0000313" key="3">
    <source>
        <dbReference type="Proteomes" id="UP000522262"/>
    </source>
</evidence>
<dbReference type="AlphaFoldDB" id="A0A8H5ID56"/>